<accession>A0A2T7A276</accession>
<proteinExistence type="predicted"/>
<reference evidence="2 3" key="1">
    <citation type="submission" date="2017-04" db="EMBL/GenBank/DDBJ databases">
        <title>Draft genome sequence of Tuber borchii Vittad., a whitish edible truffle.</title>
        <authorList>
            <consortium name="DOE Joint Genome Institute"/>
            <person name="Murat C."/>
            <person name="Kuo A."/>
            <person name="Barry K.W."/>
            <person name="Clum A."/>
            <person name="Dockter R.B."/>
            <person name="Fauchery L."/>
            <person name="Iotti M."/>
            <person name="Kohler A."/>
            <person name="Labutti K."/>
            <person name="Lindquist E.A."/>
            <person name="Lipzen A."/>
            <person name="Ohm R.A."/>
            <person name="Wang M."/>
            <person name="Grigoriev I.V."/>
            <person name="Zambonelli A."/>
            <person name="Martin F.M."/>
        </authorList>
    </citation>
    <scope>NUCLEOTIDE SEQUENCE [LARGE SCALE GENOMIC DNA]</scope>
    <source>
        <strain evidence="2 3">Tbo3840</strain>
    </source>
</reference>
<feature type="region of interest" description="Disordered" evidence="1">
    <location>
        <begin position="208"/>
        <end position="232"/>
    </location>
</feature>
<dbReference type="AlphaFoldDB" id="A0A2T7A276"/>
<feature type="compositionally biased region" description="Basic residues" evidence="1">
    <location>
        <begin position="11"/>
        <end position="20"/>
    </location>
</feature>
<name>A0A2T7A276_TUBBO</name>
<evidence type="ECO:0000313" key="2">
    <source>
        <dbReference type="EMBL" id="PUU81818.1"/>
    </source>
</evidence>
<keyword evidence="3" id="KW-1185">Reference proteome</keyword>
<sequence>MSGCGGDAPQKHRGARVFRRRPLDNFEELCEIFGDTGQTVSATGAQADEDADEEVEDQEMDDEGGPSAQKTGATQSTYQDSPIPNVNGAQASDLPLPARPAPAPVWGSSLYSPSPRSQRNDIDNTAGPGRPRHDYHEKALTNFARVFALQMDELIATIKSHHEMKVKQVPTQFLPFAEAVGKAVKLYQKGEISKTDFTLAISSLKHNPPECRGRRRGRNAPVTLKLNGREES</sequence>
<protein>
    <submittedName>
        <fullName evidence="2">Uncharacterized protein</fullName>
    </submittedName>
</protein>
<dbReference type="Proteomes" id="UP000244722">
    <property type="component" value="Unassembled WGS sequence"/>
</dbReference>
<organism evidence="2 3">
    <name type="scientific">Tuber borchii</name>
    <name type="common">White truffle</name>
    <dbReference type="NCBI Taxonomy" id="42251"/>
    <lineage>
        <taxon>Eukaryota</taxon>
        <taxon>Fungi</taxon>
        <taxon>Dikarya</taxon>
        <taxon>Ascomycota</taxon>
        <taxon>Pezizomycotina</taxon>
        <taxon>Pezizomycetes</taxon>
        <taxon>Pezizales</taxon>
        <taxon>Tuberaceae</taxon>
        <taxon>Tuber</taxon>
    </lineage>
</organism>
<feature type="region of interest" description="Disordered" evidence="1">
    <location>
        <begin position="1"/>
        <end position="21"/>
    </location>
</feature>
<evidence type="ECO:0000313" key="3">
    <source>
        <dbReference type="Proteomes" id="UP000244722"/>
    </source>
</evidence>
<feature type="compositionally biased region" description="Acidic residues" evidence="1">
    <location>
        <begin position="47"/>
        <end position="64"/>
    </location>
</feature>
<feature type="region of interest" description="Disordered" evidence="1">
    <location>
        <begin position="35"/>
        <end position="134"/>
    </location>
</feature>
<dbReference type="OrthoDB" id="5430673at2759"/>
<feature type="compositionally biased region" description="Polar residues" evidence="1">
    <location>
        <begin position="68"/>
        <end position="90"/>
    </location>
</feature>
<comment type="caution">
    <text evidence="2">The sequence shown here is derived from an EMBL/GenBank/DDBJ whole genome shotgun (WGS) entry which is preliminary data.</text>
</comment>
<gene>
    <name evidence="2" type="ORF">B9Z19DRAFT_1121718</name>
</gene>
<evidence type="ECO:0000256" key="1">
    <source>
        <dbReference type="SAM" id="MobiDB-lite"/>
    </source>
</evidence>
<dbReference type="EMBL" id="NESQ01000039">
    <property type="protein sequence ID" value="PUU81818.1"/>
    <property type="molecule type" value="Genomic_DNA"/>
</dbReference>